<dbReference type="InterPro" id="IPR002182">
    <property type="entry name" value="NB-ARC"/>
</dbReference>
<dbReference type="Pfam" id="PF00781">
    <property type="entry name" value="DAGK_cat"/>
    <property type="match status" value="1"/>
</dbReference>
<dbReference type="AlphaFoldDB" id="A0AA39AKI4"/>
<sequence>MSADILQFLKNKFMDELEEAEEEHPPPDDIPHHSYFLQIREVLKTKSITPSTGMKDCLYDLSIALTDCILFLEKRKMKINKDSSQGQGQGQGHYSLPELWFLCKTKRKLIHIKKKLFVATSHPVVLEQTSLSAVTDVATTSSSGSLSFDGPTIDRYSSYYFRVINIANLVVGRRDLDEDGFSKEIGIVGIGGCGKTLVGRTVFDSSDDVYESRIWINLQAILKGEIDFKKILKAMLKQCDGGQRDSVEVEELLDALCKALWSKSYLLVFDGIWDINLDWYFRLKERLEWGNKSNQSRLIIITTRLDGVGKRMVGPNNLYRMQPFSNEGIRELIEFNYFETERLYLPTEHPIMVKMQDEMIYNCHGLPLAATTFYTIMLNQTYGGDFRHILDLLDKSKLVFCLMINPKDDANQGNDLLASHRSMWGRTSVYDISDMSLDDLRETLSYHSNILDRLRIVVFGGDATTNRVLQAICDMELHLTPSIGVMPLGTQVNISISLGWGNQISDTDSKPAFYLPKLRDAEVILIDSWNFVMRTSIPDCLEIPDTLHVQHVSEDDLLNITLPIIVKIKDQQHQWKKLKLPRSIRSIVCLNMPSFPGGLDPWGKPNFRRKKERNFTSSFVDDELLEIIGFRDSWHIEKFLPLNGHGTRLAQVHQIRFELCKGIAKHIYMSFDGTKWKQHTPIGDDNYMIEISYSSKTRMLATSTSK</sequence>
<dbReference type="Proteomes" id="UP001168098">
    <property type="component" value="Unassembled WGS sequence"/>
</dbReference>
<comment type="caution">
    <text evidence="10">The sequence shown here is derived from an EMBL/GenBank/DDBJ whole genome shotgun (WGS) entry which is preliminary data.</text>
</comment>
<dbReference type="InterPro" id="IPR016064">
    <property type="entry name" value="NAD/diacylglycerol_kinase_sf"/>
</dbReference>
<comment type="similarity">
    <text evidence="1 8">Belongs to the eukaryotic diacylglycerol kinase family.</text>
</comment>
<comment type="subunit">
    <text evidence="2">Monomer.</text>
</comment>
<dbReference type="InterPro" id="IPR037607">
    <property type="entry name" value="DGK"/>
</dbReference>
<dbReference type="GO" id="GO:0004143">
    <property type="term" value="F:ATP-dependent diacylglycerol kinase activity"/>
    <property type="evidence" value="ECO:0007669"/>
    <property type="project" value="UniProtKB-EC"/>
</dbReference>
<accession>A0AA39AKI4</accession>
<dbReference type="GO" id="GO:0005524">
    <property type="term" value="F:ATP binding"/>
    <property type="evidence" value="ECO:0007669"/>
    <property type="project" value="UniProtKB-KW"/>
</dbReference>
<keyword evidence="11" id="KW-1185">Reference proteome</keyword>
<evidence type="ECO:0000259" key="9">
    <source>
        <dbReference type="PROSITE" id="PS50146"/>
    </source>
</evidence>
<evidence type="ECO:0000256" key="4">
    <source>
        <dbReference type="ARBA" id="ARBA00022741"/>
    </source>
</evidence>
<organism evidence="10 11">
    <name type="scientific">Vitis rotundifolia</name>
    <name type="common">Muscadine grape</name>
    <dbReference type="NCBI Taxonomy" id="103349"/>
    <lineage>
        <taxon>Eukaryota</taxon>
        <taxon>Viridiplantae</taxon>
        <taxon>Streptophyta</taxon>
        <taxon>Embryophyta</taxon>
        <taxon>Tracheophyta</taxon>
        <taxon>Spermatophyta</taxon>
        <taxon>Magnoliopsida</taxon>
        <taxon>eudicotyledons</taxon>
        <taxon>Gunneridae</taxon>
        <taxon>Pentapetalae</taxon>
        <taxon>rosids</taxon>
        <taxon>Vitales</taxon>
        <taxon>Vitaceae</taxon>
        <taxon>Viteae</taxon>
        <taxon>Vitis</taxon>
    </lineage>
</organism>
<dbReference type="SUPFAM" id="SSF111331">
    <property type="entry name" value="NAD kinase/diacylglycerol kinase-like"/>
    <property type="match status" value="1"/>
</dbReference>
<dbReference type="Pfam" id="PF00609">
    <property type="entry name" value="DAGK_acc"/>
    <property type="match status" value="1"/>
</dbReference>
<evidence type="ECO:0000256" key="5">
    <source>
        <dbReference type="ARBA" id="ARBA00022777"/>
    </source>
</evidence>
<keyword evidence="3 8" id="KW-0808">Transferase</keyword>
<dbReference type="Pfam" id="PF00931">
    <property type="entry name" value="NB-ARC"/>
    <property type="match status" value="1"/>
</dbReference>
<dbReference type="GO" id="GO:0043531">
    <property type="term" value="F:ADP binding"/>
    <property type="evidence" value="ECO:0007669"/>
    <property type="project" value="InterPro"/>
</dbReference>
<dbReference type="SMART" id="SM00045">
    <property type="entry name" value="DAGKa"/>
    <property type="match status" value="1"/>
</dbReference>
<keyword evidence="4 8" id="KW-0547">Nucleotide-binding</keyword>
<dbReference type="InterPro" id="IPR027417">
    <property type="entry name" value="P-loop_NTPase"/>
</dbReference>
<protein>
    <recommendedName>
        <fullName evidence="8">Diacylglycerol kinase</fullName>
        <shortName evidence="8">DAG kinase</shortName>
        <ecNumber evidence="8">2.7.1.107</ecNumber>
    </recommendedName>
</protein>
<dbReference type="Gene3D" id="3.40.50.10330">
    <property type="entry name" value="Probable inorganic polyphosphate/atp-NAD kinase, domain 1"/>
    <property type="match status" value="1"/>
</dbReference>
<dbReference type="Gene3D" id="3.40.50.300">
    <property type="entry name" value="P-loop containing nucleotide triphosphate hydrolases"/>
    <property type="match status" value="1"/>
</dbReference>
<name>A0AA39AKI4_VITRO</name>
<dbReference type="EC" id="2.7.1.107" evidence="8"/>
<dbReference type="SUPFAM" id="SSF52540">
    <property type="entry name" value="P-loop containing nucleoside triphosphate hydrolases"/>
    <property type="match status" value="1"/>
</dbReference>
<dbReference type="InterPro" id="IPR017438">
    <property type="entry name" value="ATP-NAD_kinase_N"/>
</dbReference>
<evidence type="ECO:0000256" key="1">
    <source>
        <dbReference type="ARBA" id="ARBA00009280"/>
    </source>
</evidence>
<dbReference type="InterPro" id="IPR000756">
    <property type="entry name" value="Diacylglycerol_kin_accessory"/>
</dbReference>
<keyword evidence="5 8" id="KW-0418">Kinase</keyword>
<dbReference type="PANTHER" id="PTHR11255">
    <property type="entry name" value="DIACYLGLYCEROL KINASE"/>
    <property type="match status" value="1"/>
</dbReference>
<reference evidence="10 11" key="1">
    <citation type="journal article" date="2023" name="BMC Biotechnol.">
        <title>Vitis rotundifolia cv Carlos genome sequencing.</title>
        <authorList>
            <person name="Huff M."/>
            <person name="Hulse-Kemp A."/>
            <person name="Scheffler B."/>
            <person name="Youngblood R."/>
            <person name="Simpson S."/>
            <person name="Babiker E."/>
            <person name="Staton M."/>
        </authorList>
    </citation>
    <scope>NUCLEOTIDE SEQUENCE [LARGE SCALE GENOMIC DNA]</scope>
    <source>
        <tissue evidence="10">Leaf</tissue>
    </source>
</reference>
<evidence type="ECO:0000256" key="6">
    <source>
        <dbReference type="ARBA" id="ARBA00022840"/>
    </source>
</evidence>
<dbReference type="PRINTS" id="PR00364">
    <property type="entry name" value="DISEASERSIST"/>
</dbReference>
<feature type="domain" description="DAGKc" evidence="9">
    <location>
        <begin position="395"/>
        <end position="535"/>
    </location>
</feature>
<evidence type="ECO:0000256" key="2">
    <source>
        <dbReference type="ARBA" id="ARBA00011245"/>
    </source>
</evidence>
<dbReference type="PROSITE" id="PS50146">
    <property type="entry name" value="DAGK"/>
    <property type="match status" value="1"/>
</dbReference>
<dbReference type="GO" id="GO:0016020">
    <property type="term" value="C:membrane"/>
    <property type="evidence" value="ECO:0007669"/>
    <property type="project" value="TreeGrafter"/>
</dbReference>
<dbReference type="PANTHER" id="PTHR11255:SF29">
    <property type="entry name" value="DIACYLGLYCEROL KINASE"/>
    <property type="match status" value="1"/>
</dbReference>
<dbReference type="GO" id="GO:0007200">
    <property type="term" value="P:phospholipase C-activating G protein-coupled receptor signaling pathway"/>
    <property type="evidence" value="ECO:0007669"/>
    <property type="project" value="InterPro"/>
</dbReference>
<evidence type="ECO:0000256" key="3">
    <source>
        <dbReference type="ARBA" id="ARBA00022679"/>
    </source>
</evidence>
<proteinExistence type="inferred from homology"/>
<dbReference type="EMBL" id="JARBHA010000001">
    <property type="protein sequence ID" value="KAJ9709277.1"/>
    <property type="molecule type" value="Genomic_DNA"/>
</dbReference>
<evidence type="ECO:0000256" key="7">
    <source>
        <dbReference type="ARBA" id="ARBA00023016"/>
    </source>
</evidence>
<evidence type="ECO:0000313" key="10">
    <source>
        <dbReference type="EMBL" id="KAJ9709277.1"/>
    </source>
</evidence>
<keyword evidence="6 8" id="KW-0067">ATP-binding</keyword>
<gene>
    <name evidence="10" type="ORF">PVL29_000975</name>
</gene>
<evidence type="ECO:0000256" key="8">
    <source>
        <dbReference type="RuleBase" id="RU361128"/>
    </source>
</evidence>
<comment type="catalytic activity">
    <reaction evidence="8">
        <text>a 1,2-diacyl-sn-glycerol + ATP = a 1,2-diacyl-sn-glycero-3-phosphate + ADP + H(+)</text>
        <dbReference type="Rhea" id="RHEA:10272"/>
        <dbReference type="ChEBI" id="CHEBI:15378"/>
        <dbReference type="ChEBI" id="CHEBI:17815"/>
        <dbReference type="ChEBI" id="CHEBI:30616"/>
        <dbReference type="ChEBI" id="CHEBI:58608"/>
        <dbReference type="ChEBI" id="CHEBI:456216"/>
        <dbReference type="EC" id="2.7.1.107"/>
    </reaction>
</comment>
<dbReference type="InterPro" id="IPR001206">
    <property type="entry name" value="Diacylglycerol_kinase_cat_dom"/>
</dbReference>
<dbReference type="SMART" id="SM00046">
    <property type="entry name" value="DAGKc"/>
    <property type="match status" value="1"/>
</dbReference>
<keyword evidence="7" id="KW-0346">Stress response</keyword>
<evidence type="ECO:0000313" key="11">
    <source>
        <dbReference type="Proteomes" id="UP001168098"/>
    </source>
</evidence>